<reference evidence="3 4" key="1">
    <citation type="submission" date="2020-10" db="EMBL/GenBank/DDBJ databases">
        <title>Connecting structure to function with the recovery of over 1000 high-quality activated sludge metagenome-assembled genomes encoding full-length rRNA genes using long-read sequencing.</title>
        <authorList>
            <person name="Singleton C.M."/>
            <person name="Petriglieri F."/>
            <person name="Kristensen J.M."/>
            <person name="Kirkegaard R.H."/>
            <person name="Michaelsen T.Y."/>
            <person name="Andersen M.H."/>
            <person name="Karst S.M."/>
            <person name="Dueholm M.S."/>
            <person name="Nielsen P.H."/>
            <person name="Albertsen M."/>
        </authorList>
    </citation>
    <scope>NUCLEOTIDE SEQUENCE [LARGE SCALE GENOMIC DNA]</scope>
    <source>
        <strain evidence="3">Ribe_18-Q3-R11-54_MAXAC.273</strain>
    </source>
</reference>
<keyword evidence="1" id="KW-0732">Signal</keyword>
<evidence type="ECO:0000313" key="4">
    <source>
        <dbReference type="Proteomes" id="UP000808337"/>
    </source>
</evidence>
<dbReference type="NCBIfam" id="TIGR04183">
    <property type="entry name" value="Por_Secre_tail"/>
    <property type="match status" value="1"/>
</dbReference>
<organism evidence="3 4">
    <name type="scientific">Candidatus Opimibacter skivensis</name>
    <dbReference type="NCBI Taxonomy" id="2982028"/>
    <lineage>
        <taxon>Bacteria</taxon>
        <taxon>Pseudomonadati</taxon>
        <taxon>Bacteroidota</taxon>
        <taxon>Saprospiria</taxon>
        <taxon>Saprospirales</taxon>
        <taxon>Saprospiraceae</taxon>
        <taxon>Candidatus Opimibacter</taxon>
    </lineage>
</organism>
<feature type="chain" id="PRO_5039555856" evidence="1">
    <location>
        <begin position="23"/>
        <end position="332"/>
    </location>
</feature>
<evidence type="ECO:0000313" key="3">
    <source>
        <dbReference type="EMBL" id="MBK9985281.1"/>
    </source>
</evidence>
<dbReference type="Pfam" id="PF18962">
    <property type="entry name" value="Por_Secre_tail"/>
    <property type="match status" value="1"/>
</dbReference>
<evidence type="ECO:0000256" key="1">
    <source>
        <dbReference type="SAM" id="SignalP"/>
    </source>
</evidence>
<gene>
    <name evidence="3" type="ORF">IPP15_23560</name>
</gene>
<dbReference type="AlphaFoldDB" id="A0A9D7SZY0"/>
<dbReference type="InterPro" id="IPR026444">
    <property type="entry name" value="Secre_tail"/>
</dbReference>
<dbReference type="Proteomes" id="UP000808337">
    <property type="component" value="Unassembled WGS sequence"/>
</dbReference>
<dbReference type="EMBL" id="JADKGY010000035">
    <property type="protein sequence ID" value="MBK9985281.1"/>
    <property type="molecule type" value="Genomic_DNA"/>
</dbReference>
<proteinExistence type="predicted"/>
<accession>A0A9D7SZY0</accession>
<name>A0A9D7SZY0_9BACT</name>
<protein>
    <submittedName>
        <fullName evidence="3">T9SS type A sorting domain-containing protein</fullName>
    </submittedName>
</protein>
<comment type="caution">
    <text evidence="3">The sequence shown here is derived from an EMBL/GenBank/DDBJ whole genome shotgun (WGS) entry which is preliminary data.</text>
</comment>
<feature type="domain" description="Secretion system C-terminal sorting" evidence="2">
    <location>
        <begin position="267"/>
        <end position="328"/>
    </location>
</feature>
<sequence length="332" mass="37365">MKALIIFLLACYFALSYRHLSAQSAGYTIESFQGVYTELEDYESVGILALGSPIWEMEFDFNFQFPFYGALYDKMIYNAEGWGMFTDDEDESTYLMDYTGSYAWDDLNDTSNITSDVRFSHVTFNNMQAFVLQYTKMGFFADPVANSFDTYMNFQIWFFENGVMEVHFGEMHMDGTPIYEPGKGFYCYTTSGGVDTNEVCGPHVGISNPYDRDDGIAVSGSYDDFEITSDIYDNLTTLPPPGWIIRFKPTSVGLFDPAPQNNHIIIAPNPASSYILIPNVASKVLIYADSGKIVYEGVPSEKILSVSNLTPGIYFTKIISSGQTFMGRFIKI</sequence>
<feature type="signal peptide" evidence="1">
    <location>
        <begin position="1"/>
        <end position="22"/>
    </location>
</feature>
<evidence type="ECO:0000259" key="2">
    <source>
        <dbReference type="Pfam" id="PF18962"/>
    </source>
</evidence>